<accession>A0A226EAH1</accession>
<feature type="active site" description="Nucleophile" evidence="8">
    <location>
        <position position="183"/>
    </location>
</feature>
<keyword evidence="3 7" id="KW-0378">Hydrolase</keyword>
<evidence type="ECO:0000313" key="12">
    <source>
        <dbReference type="Proteomes" id="UP000198287"/>
    </source>
</evidence>
<evidence type="ECO:0000256" key="2">
    <source>
        <dbReference type="ARBA" id="ARBA00022729"/>
    </source>
</evidence>
<dbReference type="SUPFAM" id="SSF53474">
    <property type="entry name" value="alpha/beta-Hydrolases"/>
    <property type="match status" value="1"/>
</dbReference>
<keyword evidence="4 7" id="KW-0442">Lipid degradation</keyword>
<evidence type="ECO:0000259" key="10">
    <source>
        <dbReference type="Pfam" id="PF04083"/>
    </source>
</evidence>
<protein>
    <recommendedName>
        <fullName evidence="7">Lipase</fullName>
    </recommendedName>
</protein>
<evidence type="ECO:0000256" key="3">
    <source>
        <dbReference type="ARBA" id="ARBA00022801"/>
    </source>
</evidence>
<organism evidence="11 12">
    <name type="scientific">Folsomia candida</name>
    <name type="common">Springtail</name>
    <dbReference type="NCBI Taxonomy" id="158441"/>
    <lineage>
        <taxon>Eukaryota</taxon>
        <taxon>Metazoa</taxon>
        <taxon>Ecdysozoa</taxon>
        <taxon>Arthropoda</taxon>
        <taxon>Hexapoda</taxon>
        <taxon>Collembola</taxon>
        <taxon>Entomobryomorpha</taxon>
        <taxon>Isotomoidea</taxon>
        <taxon>Isotomidae</taxon>
        <taxon>Proisotominae</taxon>
        <taxon>Folsomia</taxon>
    </lineage>
</organism>
<evidence type="ECO:0000256" key="9">
    <source>
        <dbReference type="SAM" id="SignalP"/>
    </source>
</evidence>
<keyword evidence="6" id="KW-0325">Glycoprotein</keyword>
<evidence type="ECO:0000256" key="4">
    <source>
        <dbReference type="ARBA" id="ARBA00022963"/>
    </source>
</evidence>
<evidence type="ECO:0000256" key="5">
    <source>
        <dbReference type="ARBA" id="ARBA00023098"/>
    </source>
</evidence>
<dbReference type="EMBL" id="LNIX01000005">
    <property type="protein sequence ID" value="OXA54545.1"/>
    <property type="molecule type" value="Genomic_DNA"/>
</dbReference>
<dbReference type="Pfam" id="PF04083">
    <property type="entry name" value="Abhydro_lipase"/>
    <property type="match status" value="1"/>
</dbReference>
<dbReference type="PANTHER" id="PTHR11005">
    <property type="entry name" value="LYSOSOMAL ACID LIPASE-RELATED"/>
    <property type="match status" value="1"/>
</dbReference>
<feature type="chain" id="PRO_5012827415" description="Lipase" evidence="9">
    <location>
        <begin position="20"/>
        <end position="422"/>
    </location>
</feature>
<dbReference type="Gene3D" id="3.40.50.1820">
    <property type="entry name" value="alpha/beta hydrolase"/>
    <property type="match status" value="1"/>
</dbReference>
<evidence type="ECO:0000256" key="6">
    <source>
        <dbReference type="ARBA" id="ARBA00023180"/>
    </source>
</evidence>
<dbReference type="InterPro" id="IPR025483">
    <property type="entry name" value="Lipase_euk"/>
</dbReference>
<dbReference type="STRING" id="158441.A0A226EAH1"/>
<keyword evidence="5" id="KW-0443">Lipid metabolism</keyword>
<proteinExistence type="inferred from homology"/>
<reference evidence="11 12" key="1">
    <citation type="submission" date="2015-12" db="EMBL/GenBank/DDBJ databases">
        <title>The genome of Folsomia candida.</title>
        <authorList>
            <person name="Faddeeva A."/>
            <person name="Derks M.F."/>
            <person name="Anvar Y."/>
            <person name="Smit S."/>
            <person name="Van Straalen N."/>
            <person name="Roelofs D."/>
        </authorList>
    </citation>
    <scope>NUCLEOTIDE SEQUENCE [LARGE SCALE GENOMIC DNA]</scope>
    <source>
        <strain evidence="11 12">VU population</strain>
        <tissue evidence="11">Whole body</tissue>
    </source>
</reference>
<evidence type="ECO:0000256" key="7">
    <source>
        <dbReference type="PIRNR" id="PIRNR000862"/>
    </source>
</evidence>
<dbReference type="GO" id="GO:0016042">
    <property type="term" value="P:lipid catabolic process"/>
    <property type="evidence" value="ECO:0007669"/>
    <property type="project" value="UniProtKB-KW"/>
</dbReference>
<keyword evidence="2 9" id="KW-0732">Signal</keyword>
<sequence length="422" mass="47926">MFGFLVVLILTQFFKSAQPSVISNLIRMENLDPGRDQDYGNLPPNLSTIELITRRGYPVHKHDIVTKDGYILTAFRIPHGKSWASHGYPVYIMHGGAMSSSDWLVNLSEDNCLPFLLANQGYDVWLGNLRGNMYSNRHINLTHNDPLFWNYGMDEVAKYDIPDAIDYILEKSKRRKLHFLGYSIGNTPFYMTMASRPEYNEKIGIHVSYAASVFFSTFPVSNRINALITTRPLSILQKLIGGFPVPPEGITFMVNQILSTICKPSIDLLGVCRQVLFIIMGFSPEQISREQTPSVLGHLMTPSSLKMLLHLNQFMITDRFACYDYGERQNLKIYGNMNPPEYNLKLITAPISLVLARNDMFANSVGYQRLANVLPNLVDYYTIPSPTFSHIDFVYGANANEMVYNHTINLFNKFSLTIPSMS</sequence>
<dbReference type="OMA" id="STICKPS"/>
<feature type="domain" description="Partial AB-hydrolase lipase" evidence="10">
    <location>
        <begin position="49"/>
        <end position="107"/>
    </location>
</feature>
<comment type="caution">
    <text evidence="11">The sequence shown here is derived from an EMBL/GenBank/DDBJ whole genome shotgun (WGS) entry which is preliminary data.</text>
</comment>
<feature type="active site" description="Charge relay system" evidence="8">
    <location>
        <position position="390"/>
    </location>
</feature>
<keyword evidence="12" id="KW-1185">Reference proteome</keyword>
<feature type="signal peptide" evidence="9">
    <location>
        <begin position="1"/>
        <end position="19"/>
    </location>
</feature>
<name>A0A226EAH1_FOLCA</name>
<dbReference type="InterPro" id="IPR006693">
    <property type="entry name" value="AB_hydrolase_lipase"/>
</dbReference>
<evidence type="ECO:0000313" key="11">
    <source>
        <dbReference type="EMBL" id="OXA54545.1"/>
    </source>
</evidence>
<evidence type="ECO:0000256" key="1">
    <source>
        <dbReference type="ARBA" id="ARBA00010701"/>
    </source>
</evidence>
<dbReference type="InterPro" id="IPR029058">
    <property type="entry name" value="AB_hydrolase_fold"/>
</dbReference>
<comment type="similarity">
    <text evidence="1 7">Belongs to the AB hydrolase superfamily. Lipase family.</text>
</comment>
<dbReference type="GO" id="GO:0016788">
    <property type="term" value="F:hydrolase activity, acting on ester bonds"/>
    <property type="evidence" value="ECO:0007669"/>
    <property type="project" value="InterPro"/>
</dbReference>
<dbReference type="OrthoDB" id="9974421at2759"/>
<dbReference type="Proteomes" id="UP000198287">
    <property type="component" value="Unassembled WGS sequence"/>
</dbReference>
<feature type="active site" description="Charge relay system" evidence="8">
    <location>
        <position position="359"/>
    </location>
</feature>
<dbReference type="FunFam" id="3.40.50.1820:FF:000057">
    <property type="entry name" value="Lipase"/>
    <property type="match status" value="1"/>
</dbReference>
<dbReference type="PIRSF" id="PIRSF000862">
    <property type="entry name" value="Steryl_ester_lip"/>
    <property type="match status" value="1"/>
</dbReference>
<gene>
    <name evidence="11" type="ORF">Fcan01_11463</name>
</gene>
<dbReference type="AlphaFoldDB" id="A0A226EAH1"/>
<evidence type="ECO:0000256" key="8">
    <source>
        <dbReference type="PIRSR" id="PIRSR000862-1"/>
    </source>
</evidence>